<comment type="caution">
    <text evidence="1">The sequence shown here is derived from an EMBL/GenBank/DDBJ whole genome shotgun (WGS) entry which is preliminary data.</text>
</comment>
<dbReference type="EMBL" id="JAIWYP010000010">
    <property type="protein sequence ID" value="KAH3752892.1"/>
    <property type="molecule type" value="Genomic_DNA"/>
</dbReference>
<keyword evidence="2" id="KW-1185">Reference proteome</keyword>
<dbReference type="AlphaFoldDB" id="A0A9D4IAI0"/>
<name>A0A9D4IAI0_DREPO</name>
<dbReference type="Proteomes" id="UP000828390">
    <property type="component" value="Unassembled WGS sequence"/>
</dbReference>
<accession>A0A9D4IAI0</accession>
<reference evidence="1" key="2">
    <citation type="submission" date="2020-11" db="EMBL/GenBank/DDBJ databases">
        <authorList>
            <person name="McCartney M.A."/>
            <person name="Auch B."/>
            <person name="Kono T."/>
            <person name="Mallez S."/>
            <person name="Becker A."/>
            <person name="Gohl D.M."/>
            <person name="Silverstein K.A.T."/>
            <person name="Koren S."/>
            <person name="Bechman K.B."/>
            <person name="Herman A."/>
            <person name="Abrahante J.E."/>
            <person name="Garbe J."/>
        </authorList>
    </citation>
    <scope>NUCLEOTIDE SEQUENCE</scope>
    <source>
        <strain evidence="1">Duluth1</strain>
        <tissue evidence="1">Whole animal</tissue>
    </source>
</reference>
<evidence type="ECO:0000313" key="2">
    <source>
        <dbReference type="Proteomes" id="UP000828390"/>
    </source>
</evidence>
<protein>
    <submittedName>
        <fullName evidence="1">Uncharacterized protein</fullName>
    </submittedName>
</protein>
<gene>
    <name evidence="1" type="ORF">DPMN_187518</name>
</gene>
<proteinExistence type="predicted"/>
<reference evidence="1" key="1">
    <citation type="journal article" date="2019" name="bioRxiv">
        <title>The Genome of the Zebra Mussel, Dreissena polymorpha: A Resource for Invasive Species Research.</title>
        <authorList>
            <person name="McCartney M.A."/>
            <person name="Auch B."/>
            <person name="Kono T."/>
            <person name="Mallez S."/>
            <person name="Zhang Y."/>
            <person name="Obille A."/>
            <person name="Becker A."/>
            <person name="Abrahante J.E."/>
            <person name="Garbe J."/>
            <person name="Badalamenti J.P."/>
            <person name="Herman A."/>
            <person name="Mangelson H."/>
            <person name="Liachko I."/>
            <person name="Sullivan S."/>
            <person name="Sone E.D."/>
            <person name="Koren S."/>
            <person name="Silverstein K.A.T."/>
            <person name="Beckman K.B."/>
            <person name="Gohl D.M."/>
        </authorList>
    </citation>
    <scope>NUCLEOTIDE SEQUENCE</scope>
    <source>
        <strain evidence="1">Duluth1</strain>
        <tissue evidence="1">Whole animal</tissue>
    </source>
</reference>
<evidence type="ECO:0000313" key="1">
    <source>
        <dbReference type="EMBL" id="KAH3752892.1"/>
    </source>
</evidence>
<organism evidence="1 2">
    <name type="scientific">Dreissena polymorpha</name>
    <name type="common">Zebra mussel</name>
    <name type="synonym">Mytilus polymorpha</name>
    <dbReference type="NCBI Taxonomy" id="45954"/>
    <lineage>
        <taxon>Eukaryota</taxon>
        <taxon>Metazoa</taxon>
        <taxon>Spiralia</taxon>
        <taxon>Lophotrochozoa</taxon>
        <taxon>Mollusca</taxon>
        <taxon>Bivalvia</taxon>
        <taxon>Autobranchia</taxon>
        <taxon>Heteroconchia</taxon>
        <taxon>Euheterodonta</taxon>
        <taxon>Imparidentia</taxon>
        <taxon>Neoheterodontei</taxon>
        <taxon>Myida</taxon>
        <taxon>Dreissenoidea</taxon>
        <taxon>Dreissenidae</taxon>
        <taxon>Dreissena</taxon>
    </lineage>
</organism>
<sequence>MELVSIREDVLSVTESRQYIMMGLVEPCRNFPSLCIRGLGGQGSISSFSLKKVDILWRQFSSLSSGMPLIKRLFLRHLASRSIDLYSADHGQTVLFP</sequence>